<dbReference type="Pfam" id="PF12833">
    <property type="entry name" value="HTH_18"/>
    <property type="match status" value="1"/>
</dbReference>
<evidence type="ECO:0000259" key="4">
    <source>
        <dbReference type="PROSITE" id="PS01124"/>
    </source>
</evidence>
<dbReference type="InterPro" id="IPR018062">
    <property type="entry name" value="HTH_AraC-typ_CS"/>
</dbReference>
<evidence type="ECO:0000256" key="1">
    <source>
        <dbReference type="ARBA" id="ARBA00023015"/>
    </source>
</evidence>
<dbReference type="Proteomes" id="UP000283709">
    <property type="component" value="Unassembled WGS sequence"/>
</dbReference>
<evidence type="ECO:0000313" key="6">
    <source>
        <dbReference type="Proteomes" id="UP000283709"/>
    </source>
</evidence>
<keyword evidence="1" id="KW-0805">Transcription regulation</keyword>
<evidence type="ECO:0000256" key="3">
    <source>
        <dbReference type="ARBA" id="ARBA00023163"/>
    </source>
</evidence>
<name>A0A420G6P9_9BURK</name>
<dbReference type="GO" id="GO:0043565">
    <property type="term" value="F:sequence-specific DNA binding"/>
    <property type="evidence" value="ECO:0007669"/>
    <property type="project" value="InterPro"/>
</dbReference>
<keyword evidence="3" id="KW-0804">Transcription</keyword>
<dbReference type="GO" id="GO:0003700">
    <property type="term" value="F:DNA-binding transcription factor activity"/>
    <property type="evidence" value="ECO:0007669"/>
    <property type="project" value="InterPro"/>
</dbReference>
<proteinExistence type="predicted"/>
<gene>
    <name evidence="5" type="ORF">BCY88_31890</name>
</gene>
<protein>
    <submittedName>
        <fullName evidence="5">AraC family transcriptional regulator</fullName>
    </submittedName>
</protein>
<dbReference type="Gene3D" id="1.10.10.60">
    <property type="entry name" value="Homeodomain-like"/>
    <property type="match status" value="1"/>
</dbReference>
<feature type="domain" description="HTH araC/xylS-type" evidence="4">
    <location>
        <begin position="211"/>
        <end position="312"/>
    </location>
</feature>
<dbReference type="InterPro" id="IPR018060">
    <property type="entry name" value="HTH_AraC"/>
</dbReference>
<dbReference type="AlphaFoldDB" id="A0A420G6P9"/>
<reference evidence="5 6" key="1">
    <citation type="submission" date="2016-07" db="EMBL/GenBank/DDBJ databases">
        <title>Genome analysis of Burkholderia fungorum ES3-20.</title>
        <authorList>
            <person name="Xu D."/>
            <person name="Yao R."/>
            <person name="Zheng S."/>
        </authorList>
    </citation>
    <scope>NUCLEOTIDE SEQUENCE [LARGE SCALE GENOMIC DNA]</scope>
    <source>
        <strain evidence="5 6">ES3-20</strain>
    </source>
</reference>
<organism evidence="5 6">
    <name type="scientific">Paraburkholderia fungorum</name>
    <dbReference type="NCBI Taxonomy" id="134537"/>
    <lineage>
        <taxon>Bacteria</taxon>
        <taxon>Pseudomonadati</taxon>
        <taxon>Pseudomonadota</taxon>
        <taxon>Betaproteobacteria</taxon>
        <taxon>Burkholderiales</taxon>
        <taxon>Burkholderiaceae</taxon>
        <taxon>Paraburkholderia</taxon>
    </lineage>
</organism>
<comment type="caution">
    <text evidence="5">The sequence shown here is derived from an EMBL/GenBank/DDBJ whole genome shotgun (WGS) entry which is preliminary data.</text>
</comment>
<dbReference type="PROSITE" id="PS00041">
    <property type="entry name" value="HTH_ARAC_FAMILY_1"/>
    <property type="match status" value="1"/>
</dbReference>
<evidence type="ECO:0000256" key="2">
    <source>
        <dbReference type="ARBA" id="ARBA00023125"/>
    </source>
</evidence>
<dbReference type="OrthoDB" id="185346at2"/>
<dbReference type="SMART" id="SM00342">
    <property type="entry name" value="HTH_ARAC"/>
    <property type="match status" value="1"/>
</dbReference>
<dbReference type="SUPFAM" id="SSF46689">
    <property type="entry name" value="Homeodomain-like"/>
    <property type="match status" value="1"/>
</dbReference>
<keyword evidence="2" id="KW-0238">DNA-binding</keyword>
<dbReference type="PROSITE" id="PS01124">
    <property type="entry name" value="HTH_ARAC_FAMILY_2"/>
    <property type="match status" value="1"/>
</dbReference>
<dbReference type="InterPro" id="IPR050204">
    <property type="entry name" value="AraC_XylS_family_regulators"/>
</dbReference>
<evidence type="ECO:0000313" key="5">
    <source>
        <dbReference type="EMBL" id="RKF40808.1"/>
    </source>
</evidence>
<dbReference type="PANTHER" id="PTHR46796:SF12">
    <property type="entry name" value="HTH-TYPE DNA-BINDING TRANSCRIPTIONAL ACTIVATOR EUTR"/>
    <property type="match status" value="1"/>
</dbReference>
<sequence>MDFRVSTLADVHDHSLAVSGWEQVYRQMTPGRFQSTLVQASSNDFHFFRETTNRRVAQHGVSPAGLASIAVPLYAPLVGTFQGRRVEGYALLLLGAGEEFRFYTPESMHYAGISVCADMMDELLGVMVGEHASRQVKGGVLALSDEQGVMLRERLAPFLDAAERNAAAFAHPAATKVFRDEMISVLLGLIESASQAPPRDLTHTTYSDIVRRCERILQDNAEQPITVLDLCRALRCSRRTLQTSFQRVANVTPVEYLRSIRLNAVHRLLRMTSAEELLIGDAACRWGFTHLGYFAREYRDLFGELPSQTQRLS</sequence>
<dbReference type="RefSeq" id="WP_120346646.1">
    <property type="nucleotide sequence ID" value="NZ_MCAS01000027.1"/>
</dbReference>
<dbReference type="InterPro" id="IPR009057">
    <property type="entry name" value="Homeodomain-like_sf"/>
</dbReference>
<dbReference type="EMBL" id="MCAS01000027">
    <property type="protein sequence ID" value="RKF40808.1"/>
    <property type="molecule type" value="Genomic_DNA"/>
</dbReference>
<accession>A0A420G6P9</accession>
<dbReference type="PANTHER" id="PTHR46796">
    <property type="entry name" value="HTH-TYPE TRANSCRIPTIONAL ACTIVATOR RHAS-RELATED"/>
    <property type="match status" value="1"/>
</dbReference>